<reference evidence="6" key="1">
    <citation type="submission" date="2023-07" db="EMBL/GenBank/DDBJ databases">
        <title>Novel species in the genus Lipingzhangella isolated from Sambhar Salt Lake.</title>
        <authorList>
            <person name="Jiya N."/>
            <person name="Kajale S."/>
            <person name="Sharma A."/>
        </authorList>
    </citation>
    <scope>NUCLEOTIDE SEQUENCE [LARGE SCALE GENOMIC DNA]</scope>
    <source>
        <strain evidence="6">LS1_29</strain>
    </source>
</reference>
<keyword evidence="6" id="KW-1185">Reference proteome</keyword>
<dbReference type="Gene3D" id="3.40.50.1820">
    <property type="entry name" value="alpha/beta hydrolase"/>
    <property type="match status" value="1"/>
</dbReference>
<dbReference type="InterPro" id="IPR019826">
    <property type="entry name" value="Carboxylesterase_B_AS"/>
</dbReference>
<sequence length="483" mass="51534">MEFVTTGGRVLGTRAADGIVTARGIPYAAPPFGARRFQPPAPPLGWSSPRECHDFGPVPPQRAVMPGTPTWTPGEEDVLTVNVWAPEHAQHAPVLVWLYGGAYIFGSSAEPLYDGTPLARTGLVVVSCNYRVGFEGFGHVPDAPDNRALLDQAAALAWVRDNIEAFGGDPGNVTVAGESAGAGSVMCLMAMPEARYLFHRAIAHSIPRTMLRPPQAATVSERIAEAAGTTVESLAKLAPEQILDATDVVLAHHREHHVPGFNATPVTLFAPVIDGITLPRDPLPVPATSDIPLLALHTLHEYRLFAALDPALRIDDDAALTAVAAELGLAPAAVESYRELHPGSSRTELFCAMKGDALFTEVTARAVESHAAAGGRAHLARLALESGGMQGWMRACHALDLPLVFGNLDVGLALSLLDGLPREEVAALSKRMMRAWADFARHGDPGWDAATPQALPVREWNLHDRTVARDDSPVRNLWSGVPL</sequence>
<dbReference type="InterPro" id="IPR002018">
    <property type="entry name" value="CarbesteraseB"/>
</dbReference>
<evidence type="ECO:0000256" key="1">
    <source>
        <dbReference type="ARBA" id="ARBA00005964"/>
    </source>
</evidence>
<dbReference type="InterPro" id="IPR050654">
    <property type="entry name" value="AChE-related_enzymes"/>
</dbReference>
<dbReference type="PROSITE" id="PS00122">
    <property type="entry name" value="CARBOXYLESTERASE_B_1"/>
    <property type="match status" value="1"/>
</dbReference>
<feature type="domain" description="Carboxylesterase type B" evidence="4">
    <location>
        <begin position="5"/>
        <end position="447"/>
    </location>
</feature>
<evidence type="ECO:0000259" key="4">
    <source>
        <dbReference type="Pfam" id="PF00135"/>
    </source>
</evidence>
<name>A0ABU2H6P5_9ACTN</name>
<dbReference type="SUPFAM" id="SSF53474">
    <property type="entry name" value="alpha/beta-Hydrolases"/>
    <property type="match status" value="1"/>
</dbReference>
<keyword evidence="2 3" id="KW-0378">Hydrolase</keyword>
<proteinExistence type="inferred from homology"/>
<evidence type="ECO:0000256" key="3">
    <source>
        <dbReference type="RuleBase" id="RU361235"/>
    </source>
</evidence>
<comment type="caution">
    <text evidence="5">The sequence shown here is derived from an EMBL/GenBank/DDBJ whole genome shotgun (WGS) entry which is preliminary data.</text>
</comment>
<evidence type="ECO:0000256" key="2">
    <source>
        <dbReference type="ARBA" id="ARBA00022801"/>
    </source>
</evidence>
<dbReference type="PANTHER" id="PTHR43918:SF4">
    <property type="entry name" value="CARBOXYLIC ESTER HYDROLASE"/>
    <property type="match status" value="1"/>
</dbReference>
<accession>A0ABU2H6P5</accession>
<comment type="similarity">
    <text evidence="1 3">Belongs to the type-B carboxylesterase/lipase family.</text>
</comment>
<evidence type="ECO:0000313" key="6">
    <source>
        <dbReference type="Proteomes" id="UP001250214"/>
    </source>
</evidence>
<protein>
    <recommendedName>
        <fullName evidence="3">Carboxylic ester hydrolase</fullName>
        <ecNumber evidence="3">3.1.1.-</ecNumber>
    </recommendedName>
</protein>
<dbReference type="PANTHER" id="PTHR43918">
    <property type="entry name" value="ACETYLCHOLINESTERASE"/>
    <property type="match status" value="1"/>
</dbReference>
<dbReference type="EMBL" id="JAVLVT010000003">
    <property type="protein sequence ID" value="MDS1270525.1"/>
    <property type="molecule type" value="Genomic_DNA"/>
</dbReference>
<dbReference type="Proteomes" id="UP001250214">
    <property type="component" value="Unassembled WGS sequence"/>
</dbReference>
<dbReference type="EC" id="3.1.1.-" evidence="3"/>
<dbReference type="Pfam" id="PF00135">
    <property type="entry name" value="COesterase"/>
    <property type="match status" value="1"/>
</dbReference>
<dbReference type="InterPro" id="IPR029058">
    <property type="entry name" value="AB_hydrolase_fold"/>
</dbReference>
<evidence type="ECO:0000313" key="5">
    <source>
        <dbReference type="EMBL" id="MDS1270525.1"/>
    </source>
</evidence>
<organism evidence="5 6">
    <name type="scientific">Lipingzhangella rawalii</name>
    <dbReference type="NCBI Taxonomy" id="2055835"/>
    <lineage>
        <taxon>Bacteria</taxon>
        <taxon>Bacillati</taxon>
        <taxon>Actinomycetota</taxon>
        <taxon>Actinomycetes</taxon>
        <taxon>Streptosporangiales</taxon>
        <taxon>Nocardiopsidaceae</taxon>
        <taxon>Lipingzhangella</taxon>
    </lineage>
</organism>
<gene>
    <name evidence="5" type="ORF">RIF23_09475</name>
</gene>
<dbReference type="RefSeq" id="WP_310912028.1">
    <property type="nucleotide sequence ID" value="NZ_JAVLVT010000003.1"/>
</dbReference>